<gene>
    <name evidence="7" type="primary">queD</name>
    <name evidence="7" type="ORF">EUBHAL_00115</name>
</gene>
<dbReference type="EMBL" id="ACEP01000009">
    <property type="protein sequence ID" value="EEG37993.1"/>
    <property type="molecule type" value="Genomic_DNA"/>
</dbReference>
<evidence type="ECO:0000256" key="1">
    <source>
        <dbReference type="ARBA" id="ARBA00005061"/>
    </source>
</evidence>
<evidence type="ECO:0000256" key="2">
    <source>
        <dbReference type="ARBA" id="ARBA00008900"/>
    </source>
</evidence>
<evidence type="ECO:0000313" key="7">
    <source>
        <dbReference type="EMBL" id="EEG37993.1"/>
    </source>
</evidence>
<dbReference type="PANTHER" id="PTHR12589">
    <property type="entry name" value="PYRUVOYL TETRAHYDROBIOPTERIN SYNTHASE"/>
    <property type="match status" value="1"/>
</dbReference>
<evidence type="ECO:0000256" key="6">
    <source>
        <dbReference type="ARBA" id="ARBA00048807"/>
    </source>
</evidence>
<dbReference type="SUPFAM" id="SSF55620">
    <property type="entry name" value="Tetrahydrobiopterin biosynthesis enzymes-like"/>
    <property type="match status" value="1"/>
</dbReference>
<evidence type="ECO:0000256" key="3">
    <source>
        <dbReference type="ARBA" id="ARBA00012982"/>
    </source>
</evidence>
<evidence type="ECO:0000256" key="5">
    <source>
        <dbReference type="ARBA" id="ARBA00031449"/>
    </source>
</evidence>
<name>C0ERV5_9FIRM</name>
<dbReference type="EC" id="4.1.2.50" evidence="3"/>
<dbReference type="Proteomes" id="UP000003174">
    <property type="component" value="Unassembled WGS sequence"/>
</dbReference>
<dbReference type="eggNOG" id="COG0720">
    <property type="taxonomic scope" value="Bacteria"/>
</dbReference>
<dbReference type="Pfam" id="PF01242">
    <property type="entry name" value="PTPS"/>
    <property type="match status" value="1"/>
</dbReference>
<dbReference type="UniPathway" id="UPA00391"/>
<dbReference type="InterPro" id="IPR038418">
    <property type="entry name" value="6-PTP_synth/QueD_sf"/>
</dbReference>
<comment type="similarity">
    <text evidence="2">Belongs to the PTPS family. QueD subfamily.</text>
</comment>
<sequence length="154" mass="17688">MFAASFLLGGFLMYILETEQSFDSAHFLSGYEGKCSNLHGHRWRVVARIAMDELNKEGQTRDMVIDFGDFKNALKKLTDALDHSFIFETGSLKERTVAALKDEGFLLHEVPFRPTAEQFSRYFYEQLKGLNFPVYDISVYETPTNCSTYREASL</sequence>
<comment type="pathway">
    <text evidence="1">Purine metabolism; 7-cyano-7-deazaguanine biosynthesis.</text>
</comment>
<dbReference type="InterPro" id="IPR007115">
    <property type="entry name" value="6-PTP_synth/QueD"/>
</dbReference>
<reference evidence="7 8" key="1">
    <citation type="submission" date="2009-01" db="EMBL/GenBank/DDBJ databases">
        <authorList>
            <person name="Fulton L."/>
            <person name="Clifton S."/>
            <person name="Fulton B."/>
            <person name="Xu J."/>
            <person name="Minx P."/>
            <person name="Pepin K.H."/>
            <person name="Johnson M."/>
            <person name="Bhonagiri V."/>
            <person name="Nash W.E."/>
            <person name="Mardis E.R."/>
            <person name="Wilson R.K."/>
        </authorList>
    </citation>
    <scope>NUCLEOTIDE SEQUENCE [LARGE SCALE GENOMIC DNA]</scope>
    <source>
        <strain evidence="7 8">DSM 3353</strain>
    </source>
</reference>
<comment type="catalytic activity">
    <reaction evidence="6">
        <text>7,8-dihydroneopterin 3'-triphosphate + H2O = 6-carboxy-5,6,7,8-tetrahydropterin + triphosphate + acetaldehyde + 2 H(+)</text>
        <dbReference type="Rhea" id="RHEA:27966"/>
        <dbReference type="ChEBI" id="CHEBI:15343"/>
        <dbReference type="ChEBI" id="CHEBI:15377"/>
        <dbReference type="ChEBI" id="CHEBI:15378"/>
        <dbReference type="ChEBI" id="CHEBI:18036"/>
        <dbReference type="ChEBI" id="CHEBI:58462"/>
        <dbReference type="ChEBI" id="CHEBI:61032"/>
        <dbReference type="EC" id="4.1.2.50"/>
    </reaction>
</comment>
<comment type="caution">
    <text evidence="7">The sequence shown here is derived from an EMBL/GenBank/DDBJ whole genome shotgun (WGS) entry which is preliminary data.</text>
</comment>
<evidence type="ECO:0000313" key="8">
    <source>
        <dbReference type="Proteomes" id="UP000003174"/>
    </source>
</evidence>
<protein>
    <recommendedName>
        <fullName evidence="4">6-carboxy-5,6,7,8-tetrahydropterin synthase</fullName>
        <ecNumber evidence="3">4.1.2.50</ecNumber>
    </recommendedName>
    <alternativeName>
        <fullName evidence="5">Queuosine biosynthesis protein QueD</fullName>
    </alternativeName>
</protein>
<organism evidence="7 8">
    <name type="scientific">Anaerobutyricum hallii DSM 3353</name>
    <dbReference type="NCBI Taxonomy" id="411469"/>
    <lineage>
        <taxon>Bacteria</taxon>
        <taxon>Bacillati</taxon>
        <taxon>Bacillota</taxon>
        <taxon>Clostridia</taxon>
        <taxon>Lachnospirales</taxon>
        <taxon>Lachnospiraceae</taxon>
        <taxon>Anaerobutyricum</taxon>
    </lineage>
</organism>
<dbReference type="GO" id="GO:0070497">
    <property type="term" value="F:6-carboxytetrahydropterin synthase activity"/>
    <property type="evidence" value="ECO:0007669"/>
    <property type="project" value="UniProtKB-EC"/>
</dbReference>
<dbReference type="PANTHER" id="PTHR12589:SF8">
    <property type="entry name" value="6-CARBOXY-5,6,7,8-TETRAHYDROPTERIN SYNTHASE"/>
    <property type="match status" value="1"/>
</dbReference>
<accession>C0ERV5</accession>
<reference evidence="7 8" key="2">
    <citation type="submission" date="2009-02" db="EMBL/GenBank/DDBJ databases">
        <title>Draft genome sequence of Eubacterium hallii (DSM 3353).</title>
        <authorList>
            <person name="Sudarsanam P."/>
            <person name="Ley R."/>
            <person name="Guruge J."/>
            <person name="Turnbaugh P.J."/>
            <person name="Mahowald M."/>
            <person name="Liep D."/>
            <person name="Gordon J."/>
        </authorList>
    </citation>
    <scope>NUCLEOTIDE SEQUENCE [LARGE SCALE GENOMIC DNA]</scope>
    <source>
        <strain evidence="7 8">DSM 3353</strain>
    </source>
</reference>
<dbReference type="AlphaFoldDB" id="C0ERV5"/>
<evidence type="ECO:0000256" key="4">
    <source>
        <dbReference type="ARBA" id="ARBA00018141"/>
    </source>
</evidence>
<proteinExistence type="inferred from homology"/>
<dbReference type="Gene3D" id="3.30.479.10">
    <property type="entry name" value="6-pyruvoyl tetrahydropterin synthase/QueD"/>
    <property type="match status" value="1"/>
</dbReference>